<protein>
    <recommendedName>
        <fullName evidence="7">EF-hand domain-containing protein</fullName>
    </recommendedName>
</protein>
<evidence type="ECO:0000256" key="1">
    <source>
        <dbReference type="ARBA" id="ARBA00004496"/>
    </source>
</evidence>
<evidence type="ECO:0000256" key="6">
    <source>
        <dbReference type="SAM" id="MobiDB-lite"/>
    </source>
</evidence>
<gene>
    <name evidence="8" type="ORF">DUNSADRAFT_1452</name>
</gene>
<evidence type="ECO:0000256" key="2">
    <source>
        <dbReference type="ARBA" id="ARBA00022490"/>
    </source>
</evidence>
<feature type="domain" description="EF-hand" evidence="7">
    <location>
        <begin position="37"/>
        <end position="72"/>
    </location>
</feature>
<evidence type="ECO:0000256" key="3">
    <source>
        <dbReference type="ARBA" id="ARBA00022723"/>
    </source>
</evidence>
<dbReference type="EMBL" id="MU069553">
    <property type="protein sequence ID" value="KAF5839139.1"/>
    <property type="molecule type" value="Genomic_DNA"/>
</dbReference>
<dbReference type="Proteomes" id="UP000815325">
    <property type="component" value="Unassembled WGS sequence"/>
</dbReference>
<feature type="region of interest" description="Disordered" evidence="6">
    <location>
        <begin position="240"/>
        <end position="270"/>
    </location>
</feature>
<dbReference type="PROSITE" id="PS00018">
    <property type="entry name" value="EF_HAND_1"/>
    <property type="match status" value="2"/>
</dbReference>
<reference evidence="8" key="1">
    <citation type="submission" date="2017-08" db="EMBL/GenBank/DDBJ databases">
        <authorList>
            <person name="Polle J.E."/>
            <person name="Barry K."/>
            <person name="Cushman J."/>
            <person name="Schmutz J."/>
            <person name="Tran D."/>
            <person name="Hathwaick L.T."/>
            <person name="Yim W.C."/>
            <person name="Jenkins J."/>
            <person name="Mckie-Krisberg Z.M."/>
            <person name="Prochnik S."/>
            <person name="Lindquist E."/>
            <person name="Dockter R.B."/>
            <person name="Adam C."/>
            <person name="Molina H."/>
            <person name="Bunkerborg J."/>
            <person name="Jin E."/>
            <person name="Buchheim M."/>
            <person name="Magnuson J."/>
        </authorList>
    </citation>
    <scope>NUCLEOTIDE SEQUENCE</scope>
    <source>
        <strain evidence="8">CCAP 19/18</strain>
    </source>
</reference>
<name>A0ABQ7GX16_DUNSA</name>
<dbReference type="Gene3D" id="1.10.238.10">
    <property type="entry name" value="EF-hand"/>
    <property type="match status" value="1"/>
</dbReference>
<dbReference type="InterPro" id="IPR018247">
    <property type="entry name" value="EF_Hand_1_Ca_BS"/>
</dbReference>
<dbReference type="Pfam" id="PF13499">
    <property type="entry name" value="EF-hand_7"/>
    <property type="match status" value="1"/>
</dbReference>
<evidence type="ECO:0000256" key="5">
    <source>
        <dbReference type="ARBA" id="ARBA00022837"/>
    </source>
</evidence>
<dbReference type="InterPro" id="IPR002048">
    <property type="entry name" value="EF_hand_dom"/>
</dbReference>
<evidence type="ECO:0000256" key="4">
    <source>
        <dbReference type="ARBA" id="ARBA00022737"/>
    </source>
</evidence>
<feature type="domain" description="EF-hand" evidence="7">
    <location>
        <begin position="73"/>
        <end position="108"/>
    </location>
</feature>
<keyword evidence="3" id="KW-0479">Metal-binding</keyword>
<dbReference type="PROSITE" id="PS50222">
    <property type="entry name" value="EF_HAND_2"/>
    <property type="match status" value="2"/>
</dbReference>
<accession>A0ABQ7GX16</accession>
<evidence type="ECO:0000313" key="8">
    <source>
        <dbReference type="EMBL" id="KAF5839139.1"/>
    </source>
</evidence>
<keyword evidence="5" id="KW-0106">Calcium</keyword>
<sequence>MCDDEPEKAIATLARSYLKTWLRSHGALVRPPKMHDNVRRVISAWFDLVDADGGGSLDSSELLTALKAAGIPCDDRTILEMIKLMDLNSDGEISWPEFENFMSNEFASGKTLLSGEYVLPSGTSLPFGAMITKMKRNRMIEDIMEGGERRQKWISLTNNAQAMQEELNLFANIEASQDEEHRKREKEGRALSALAEMCEREQTAASAAVANAKRNLAAHRMEPHAAKGQKTLLDMVCTKRKRWESDGPPKELRTRLNQARTGTKGDWPAN</sequence>
<dbReference type="PANTHER" id="PTHR46212:SF3">
    <property type="entry name" value="GH27120P"/>
    <property type="match status" value="1"/>
</dbReference>
<evidence type="ECO:0000259" key="7">
    <source>
        <dbReference type="PROSITE" id="PS50222"/>
    </source>
</evidence>
<comment type="subcellular location">
    <subcellularLocation>
        <location evidence="1">Cytoplasm</location>
    </subcellularLocation>
</comment>
<evidence type="ECO:0000313" key="9">
    <source>
        <dbReference type="Proteomes" id="UP000815325"/>
    </source>
</evidence>
<dbReference type="InterPro" id="IPR051426">
    <property type="entry name" value="Peflin/Sorcin_CaBP"/>
</dbReference>
<keyword evidence="4" id="KW-0677">Repeat</keyword>
<dbReference type="PANTHER" id="PTHR46212">
    <property type="entry name" value="PEFLIN"/>
    <property type="match status" value="1"/>
</dbReference>
<keyword evidence="9" id="KW-1185">Reference proteome</keyword>
<dbReference type="SUPFAM" id="SSF47473">
    <property type="entry name" value="EF-hand"/>
    <property type="match status" value="1"/>
</dbReference>
<dbReference type="InterPro" id="IPR011992">
    <property type="entry name" value="EF-hand-dom_pair"/>
</dbReference>
<feature type="compositionally biased region" description="Basic and acidic residues" evidence="6">
    <location>
        <begin position="243"/>
        <end position="254"/>
    </location>
</feature>
<comment type="caution">
    <text evidence="8">The sequence shown here is derived from an EMBL/GenBank/DDBJ whole genome shotgun (WGS) entry which is preliminary data.</text>
</comment>
<dbReference type="SMART" id="SM00054">
    <property type="entry name" value="EFh"/>
    <property type="match status" value="2"/>
</dbReference>
<keyword evidence="2" id="KW-0963">Cytoplasm</keyword>
<proteinExistence type="predicted"/>
<organism evidence="8 9">
    <name type="scientific">Dunaliella salina</name>
    <name type="common">Green alga</name>
    <name type="synonym">Protococcus salinus</name>
    <dbReference type="NCBI Taxonomy" id="3046"/>
    <lineage>
        <taxon>Eukaryota</taxon>
        <taxon>Viridiplantae</taxon>
        <taxon>Chlorophyta</taxon>
        <taxon>core chlorophytes</taxon>
        <taxon>Chlorophyceae</taxon>
        <taxon>CS clade</taxon>
        <taxon>Chlamydomonadales</taxon>
        <taxon>Dunaliellaceae</taxon>
        <taxon>Dunaliella</taxon>
    </lineage>
</organism>